<dbReference type="EC" id="4.3.1.7" evidence="5"/>
<dbReference type="EMBL" id="DVMP01000114">
    <property type="protein sequence ID" value="HIU26053.1"/>
    <property type="molecule type" value="Genomic_DNA"/>
</dbReference>
<dbReference type="InterPro" id="IPR042255">
    <property type="entry name" value="EutC_N"/>
</dbReference>
<comment type="subunit">
    <text evidence="5">The basic unit is a heterodimer which dimerizes to form tetramers. The heterotetramers trimerize; 6 large subunits form a core ring with 6 small subunits projecting outwards.</text>
</comment>
<comment type="pathway">
    <text evidence="5">Amine and polyamine degradation; ethanolamine degradation.</text>
</comment>
<evidence type="ECO:0000256" key="4">
    <source>
        <dbReference type="ARBA" id="ARBA00024446"/>
    </source>
</evidence>
<dbReference type="GO" id="GO:0009350">
    <property type="term" value="C:ethanolamine ammonia-lyase complex"/>
    <property type="evidence" value="ECO:0007669"/>
    <property type="project" value="UniProtKB-UniRule"/>
</dbReference>
<comment type="caution">
    <text evidence="6">The sequence shown here is derived from an EMBL/GenBank/DDBJ whole genome shotgun (WGS) entry which is preliminary data.</text>
</comment>
<reference evidence="6" key="2">
    <citation type="journal article" date="2021" name="PeerJ">
        <title>Extensive microbial diversity within the chicken gut microbiome revealed by metagenomics and culture.</title>
        <authorList>
            <person name="Gilroy R."/>
            <person name="Ravi A."/>
            <person name="Getino M."/>
            <person name="Pursley I."/>
            <person name="Horton D.L."/>
            <person name="Alikhan N.F."/>
            <person name="Baker D."/>
            <person name="Gharbi K."/>
            <person name="Hall N."/>
            <person name="Watson M."/>
            <person name="Adriaenssens E.M."/>
            <person name="Foster-Nyarko E."/>
            <person name="Jarju S."/>
            <person name="Secka A."/>
            <person name="Antonio M."/>
            <person name="Oren A."/>
            <person name="Chaudhuri R.R."/>
            <person name="La Ragione R."/>
            <person name="Hildebrand F."/>
            <person name="Pallen M.J."/>
        </authorList>
    </citation>
    <scope>NUCLEOTIDE SEQUENCE</scope>
    <source>
        <strain evidence="6">ChiHcec3-6078</strain>
    </source>
</reference>
<dbReference type="InterPro" id="IPR009246">
    <property type="entry name" value="EutC"/>
</dbReference>
<name>A0A9D1I0L4_9FIRM</name>
<evidence type="ECO:0000256" key="3">
    <source>
        <dbReference type="ARBA" id="ARBA00023285"/>
    </source>
</evidence>
<organism evidence="6 7">
    <name type="scientific">Candidatus Allocopromorpha excrementigallinarum</name>
    <dbReference type="NCBI Taxonomy" id="2840742"/>
    <lineage>
        <taxon>Bacteria</taxon>
        <taxon>Bacillati</taxon>
        <taxon>Bacillota</taxon>
        <taxon>Clostridia</taxon>
        <taxon>Eubacteriales</taxon>
        <taxon>Eubacteriaceae</taxon>
        <taxon>Eubacteriaceae incertae sedis</taxon>
        <taxon>Candidatus Allocopromorpha</taxon>
    </lineage>
</organism>
<reference evidence="6" key="1">
    <citation type="submission" date="2020-10" db="EMBL/GenBank/DDBJ databases">
        <authorList>
            <person name="Gilroy R."/>
        </authorList>
    </citation>
    <scope>NUCLEOTIDE SEQUENCE</scope>
    <source>
        <strain evidence="6">ChiHcec3-6078</strain>
    </source>
</reference>
<sequence length="225" mass="24676">MKKKTTARIAIGKAGPRLRTNTFLKLRADHARAKDAVLSSVDESIIKALDLLQIKSLCRDVNEHLTRPDLGRKISEETKEILRKHCIRKPQVQIYASDGLSSKAIDENISDILPIMMDGLESEGIKVGTPFFLKYGRVPTMDVISEVLEAELTCVLIGERPGLAAADSMSAYITYGARPGIRESCRTVISNIHGKGIQPVEAGAYAVSVIKRMLAEKKSGVDFKV</sequence>
<comment type="subcellular location">
    <subcellularLocation>
        <location evidence="5">Bacterial microcompartment</location>
    </subcellularLocation>
</comment>
<protein>
    <recommendedName>
        <fullName evidence="5">Ethanolamine ammonia-lyase small subunit</fullName>
        <shortName evidence="5">EAL small subunit</shortName>
        <ecNumber evidence="5">4.3.1.7</ecNumber>
    </recommendedName>
</protein>
<feature type="binding site" evidence="5">
    <location>
        <position position="159"/>
    </location>
    <ligand>
        <name>adenosylcob(III)alamin</name>
        <dbReference type="ChEBI" id="CHEBI:18408"/>
    </ligand>
</feature>
<dbReference type="GO" id="GO:0031471">
    <property type="term" value="C:ethanolamine degradation polyhedral organelle"/>
    <property type="evidence" value="ECO:0007669"/>
    <property type="project" value="UniProtKB-UniRule"/>
</dbReference>
<dbReference type="Gene3D" id="1.10.30.40">
    <property type="entry name" value="Ethanolamine ammonia-lyase light chain (EutC), N-terminal domain"/>
    <property type="match status" value="1"/>
</dbReference>
<dbReference type="PANTHER" id="PTHR39330:SF1">
    <property type="entry name" value="ETHANOLAMINE AMMONIA-LYASE SMALL SUBUNIT"/>
    <property type="match status" value="1"/>
</dbReference>
<dbReference type="PANTHER" id="PTHR39330">
    <property type="entry name" value="ETHANOLAMINE AMMONIA-LYASE LIGHT CHAIN"/>
    <property type="match status" value="1"/>
</dbReference>
<dbReference type="GO" id="GO:0008851">
    <property type="term" value="F:ethanolamine ammonia-lyase activity"/>
    <property type="evidence" value="ECO:0007669"/>
    <property type="project" value="UniProtKB-UniRule"/>
</dbReference>
<comment type="catalytic activity">
    <reaction evidence="5">
        <text>ethanolamine = acetaldehyde + NH4(+)</text>
        <dbReference type="Rhea" id="RHEA:15313"/>
        <dbReference type="ChEBI" id="CHEBI:15343"/>
        <dbReference type="ChEBI" id="CHEBI:28938"/>
        <dbReference type="ChEBI" id="CHEBI:57603"/>
        <dbReference type="EC" id="4.3.1.7"/>
    </reaction>
</comment>
<dbReference type="Gene3D" id="3.40.50.11240">
    <property type="entry name" value="Ethanolamine ammonia-lyase light chain (EutC)"/>
    <property type="match status" value="1"/>
</dbReference>
<dbReference type="HAMAP" id="MF_00601">
    <property type="entry name" value="EutC"/>
    <property type="match status" value="1"/>
</dbReference>
<comment type="cofactor">
    <cofactor evidence="5">
        <name>adenosylcob(III)alamin</name>
        <dbReference type="ChEBI" id="CHEBI:18408"/>
    </cofactor>
    <text evidence="5">Binds between the large and small subunits.</text>
</comment>
<evidence type="ECO:0000256" key="5">
    <source>
        <dbReference type="HAMAP-Rule" id="MF_00601"/>
    </source>
</evidence>
<keyword evidence="2 5" id="KW-0456">Lyase</keyword>
<comment type="similarity">
    <text evidence="5">Belongs to the EutC family.</text>
</comment>
<dbReference type="NCBIfam" id="NF003971">
    <property type="entry name" value="PRK05465.1"/>
    <property type="match status" value="1"/>
</dbReference>
<evidence type="ECO:0000313" key="7">
    <source>
        <dbReference type="Proteomes" id="UP000824090"/>
    </source>
</evidence>
<keyword evidence="4 5" id="KW-1283">Bacterial microcompartment</keyword>
<dbReference type="GO" id="GO:0006520">
    <property type="term" value="P:amino acid metabolic process"/>
    <property type="evidence" value="ECO:0007669"/>
    <property type="project" value="InterPro"/>
</dbReference>
<accession>A0A9D1I0L4</accession>
<dbReference type="Proteomes" id="UP000824090">
    <property type="component" value="Unassembled WGS sequence"/>
</dbReference>
<keyword evidence="1 5" id="KW-0846">Cobalamin</keyword>
<proteinExistence type="inferred from homology"/>
<evidence type="ECO:0000256" key="1">
    <source>
        <dbReference type="ARBA" id="ARBA00022628"/>
    </source>
</evidence>
<dbReference type="PIRSF" id="PIRSF018982">
    <property type="entry name" value="EutC"/>
    <property type="match status" value="1"/>
</dbReference>
<feature type="binding site" evidence="5">
    <location>
        <position position="138"/>
    </location>
    <ligand>
        <name>adenosylcob(III)alamin</name>
        <dbReference type="ChEBI" id="CHEBI:18408"/>
    </ligand>
</feature>
<dbReference type="InterPro" id="IPR042251">
    <property type="entry name" value="EutC_C"/>
</dbReference>
<evidence type="ECO:0000256" key="2">
    <source>
        <dbReference type="ARBA" id="ARBA00023239"/>
    </source>
</evidence>
<comment type="function">
    <text evidence="5">Catalyzes the deamination of various vicinal amino-alcohols to oxo compounds. Allows this organism to utilize ethanolamine as the sole source of nitrogen and carbon in the presence of external vitamin B12.</text>
</comment>
<dbReference type="AlphaFoldDB" id="A0A9D1I0L4"/>
<dbReference type="GO" id="GO:0046336">
    <property type="term" value="P:ethanolamine catabolic process"/>
    <property type="evidence" value="ECO:0007669"/>
    <property type="project" value="UniProtKB-UniRule"/>
</dbReference>
<dbReference type="GO" id="GO:0031419">
    <property type="term" value="F:cobalamin binding"/>
    <property type="evidence" value="ECO:0007669"/>
    <property type="project" value="UniProtKB-UniRule"/>
</dbReference>
<gene>
    <name evidence="5 6" type="primary">eutC</name>
    <name evidence="6" type="ORF">IAC50_06145</name>
</gene>
<dbReference type="Pfam" id="PF05985">
    <property type="entry name" value="EutC"/>
    <property type="match status" value="1"/>
</dbReference>
<keyword evidence="3 5" id="KW-0170">Cobalt</keyword>
<evidence type="ECO:0000313" key="6">
    <source>
        <dbReference type="EMBL" id="HIU26053.1"/>
    </source>
</evidence>